<accession>A0A6D2KF97</accession>
<name>A0A6D2KF97_9BRAS</name>
<dbReference type="AlphaFoldDB" id="A0A6D2KF97"/>
<reference evidence="1" key="1">
    <citation type="submission" date="2020-01" db="EMBL/GenBank/DDBJ databases">
        <authorList>
            <person name="Mishra B."/>
        </authorList>
    </citation>
    <scope>NUCLEOTIDE SEQUENCE [LARGE SCALE GENOMIC DNA]</scope>
</reference>
<proteinExistence type="predicted"/>
<dbReference type="EMBL" id="CACVBM020001355">
    <property type="protein sequence ID" value="CAA7046783.1"/>
    <property type="molecule type" value="Genomic_DNA"/>
</dbReference>
<keyword evidence="2" id="KW-1185">Reference proteome</keyword>
<gene>
    <name evidence="1" type="ORF">MERR_LOCUS34018</name>
</gene>
<evidence type="ECO:0000313" key="1">
    <source>
        <dbReference type="EMBL" id="CAA7046783.1"/>
    </source>
</evidence>
<comment type="caution">
    <text evidence="1">The sequence shown here is derived from an EMBL/GenBank/DDBJ whole genome shotgun (WGS) entry which is preliminary data.</text>
</comment>
<evidence type="ECO:0000313" key="2">
    <source>
        <dbReference type="Proteomes" id="UP000467841"/>
    </source>
</evidence>
<organism evidence="1 2">
    <name type="scientific">Microthlaspi erraticum</name>
    <dbReference type="NCBI Taxonomy" id="1685480"/>
    <lineage>
        <taxon>Eukaryota</taxon>
        <taxon>Viridiplantae</taxon>
        <taxon>Streptophyta</taxon>
        <taxon>Embryophyta</taxon>
        <taxon>Tracheophyta</taxon>
        <taxon>Spermatophyta</taxon>
        <taxon>Magnoliopsida</taxon>
        <taxon>eudicotyledons</taxon>
        <taxon>Gunneridae</taxon>
        <taxon>Pentapetalae</taxon>
        <taxon>rosids</taxon>
        <taxon>malvids</taxon>
        <taxon>Brassicales</taxon>
        <taxon>Brassicaceae</taxon>
        <taxon>Coluteocarpeae</taxon>
        <taxon>Microthlaspi</taxon>
    </lineage>
</organism>
<sequence>MSSQAAQQGTSDAIMDEEVQEKQLLAEEEDGMEQLVAADGLEAAQLVPEEIKAIRTGPVTRSRTKALNQVIGKVLRCTMATDKEEGSSGVGEALLDQIKKMMATSLIGETDQTRQEEGD</sequence>
<dbReference type="Proteomes" id="UP000467841">
    <property type="component" value="Unassembled WGS sequence"/>
</dbReference>
<protein>
    <submittedName>
        <fullName evidence="1">Uncharacterized protein</fullName>
    </submittedName>
</protein>